<dbReference type="PANTHER" id="PTHR43289:SF6">
    <property type="entry name" value="SERINE_THREONINE-PROTEIN KINASE NEKL-3"/>
    <property type="match status" value="1"/>
</dbReference>
<sequence>MLEGDVRWSDSHERDELSARAARLRKIMVWGALAWLSFLPTDLVFNTLRGAEYGLTFVGIRLIATLPLVMLWLRLGRSPPGRIALIVMEGLVVSAVAGATALLAVFSGGLTSPILAALLPILVVRALAIPDGWRRGLPLVCAPALTFWLVLGVGSAISPAVPPLDHATLAAVILHLGMQAVTIGMITIGGHVAWDVRRNLYKARTVGRYELRRPLGRSALGEVWVAWHHGLYQEVALKILPILPGSPSGPGSERDGAVARFEREVAATTKLRHPNTVRVYDFGLTPDGLLYYAMELLEGETLTELVAREGPLPIARALDLLRQVARALAEAHQHGIVHRDIKPENLFVSTPAGERDVMKVLDFGVASVAAQPRTQDSGTSEALRLSPGSPDGPTGPSERVGTPLYISPEVARGGVADHRSDIYALGCVLYFMLTTSPVFVERDLQALLRAHAEQQPAPPSTLLSAALPDYVETVVMRCLAKDPEQRYEDAGALVRAIDLCLRLGRNDRLRGGGESQQPRLRATAAQLDAWAQHSTTETDIDLLGSPE</sequence>
<reference evidence="8 9" key="1">
    <citation type="submission" date="2018-03" db="EMBL/GenBank/DDBJ databases">
        <title>Draft Genome Sequences of the Obligatory Marine Myxobacteria Enhygromyxa salina SWB007.</title>
        <authorList>
            <person name="Poehlein A."/>
            <person name="Moghaddam J.A."/>
            <person name="Harms H."/>
            <person name="Alanjari M."/>
            <person name="Koenig G.M."/>
            <person name="Daniel R."/>
            <person name="Schaeberle T.F."/>
        </authorList>
    </citation>
    <scope>NUCLEOTIDE SEQUENCE [LARGE SCALE GENOMIC DNA]</scope>
    <source>
        <strain evidence="8 9">SWB007</strain>
    </source>
</reference>
<dbReference type="PROSITE" id="PS50011">
    <property type="entry name" value="PROTEIN_KINASE_DOM"/>
    <property type="match status" value="1"/>
</dbReference>
<name>A0A2S9YKN5_9BACT</name>
<dbReference type="PANTHER" id="PTHR43289">
    <property type="entry name" value="MITOGEN-ACTIVATED PROTEIN KINASE KINASE KINASE 20-RELATED"/>
    <property type="match status" value="1"/>
</dbReference>
<organism evidence="8 9">
    <name type="scientific">Enhygromyxa salina</name>
    <dbReference type="NCBI Taxonomy" id="215803"/>
    <lineage>
        <taxon>Bacteria</taxon>
        <taxon>Pseudomonadati</taxon>
        <taxon>Myxococcota</taxon>
        <taxon>Polyangia</taxon>
        <taxon>Nannocystales</taxon>
        <taxon>Nannocystaceae</taxon>
        <taxon>Enhygromyxa</taxon>
    </lineage>
</organism>
<keyword evidence="1 8" id="KW-0808">Transferase</keyword>
<feature type="transmembrane region" description="Helical" evidence="6">
    <location>
        <begin position="54"/>
        <end position="73"/>
    </location>
</feature>
<protein>
    <submittedName>
        <fullName evidence="8">Serine/threonine-protein kinase PknB</fullName>
        <ecNumber evidence="8">2.7.11.1</ecNumber>
    </submittedName>
</protein>
<keyword evidence="6" id="KW-0472">Membrane</keyword>
<dbReference type="CDD" id="cd14014">
    <property type="entry name" value="STKc_PknB_like"/>
    <property type="match status" value="1"/>
</dbReference>
<evidence type="ECO:0000256" key="6">
    <source>
        <dbReference type="SAM" id="Phobius"/>
    </source>
</evidence>
<evidence type="ECO:0000256" key="4">
    <source>
        <dbReference type="ARBA" id="ARBA00022840"/>
    </source>
</evidence>
<dbReference type="EMBL" id="PVNL01000092">
    <property type="protein sequence ID" value="PRQ05653.1"/>
    <property type="molecule type" value="Genomic_DNA"/>
</dbReference>
<proteinExistence type="predicted"/>
<dbReference type="InterPro" id="IPR000719">
    <property type="entry name" value="Prot_kinase_dom"/>
</dbReference>
<evidence type="ECO:0000256" key="3">
    <source>
        <dbReference type="ARBA" id="ARBA00022777"/>
    </source>
</evidence>
<feature type="transmembrane region" description="Helical" evidence="6">
    <location>
        <begin position="422"/>
        <end position="440"/>
    </location>
</feature>
<feature type="transmembrane region" description="Helical" evidence="6">
    <location>
        <begin position="27"/>
        <end position="48"/>
    </location>
</feature>
<dbReference type="AlphaFoldDB" id="A0A2S9YKN5"/>
<dbReference type="InterPro" id="IPR008271">
    <property type="entry name" value="Ser/Thr_kinase_AS"/>
</dbReference>
<dbReference type="EC" id="2.7.11.1" evidence="8"/>
<dbReference type="Pfam" id="PF00069">
    <property type="entry name" value="Pkinase"/>
    <property type="match status" value="1"/>
</dbReference>
<keyword evidence="2" id="KW-0547">Nucleotide-binding</keyword>
<dbReference type="Gene3D" id="3.30.200.20">
    <property type="entry name" value="Phosphorylase Kinase, domain 1"/>
    <property type="match status" value="1"/>
</dbReference>
<dbReference type="Gene3D" id="1.10.510.10">
    <property type="entry name" value="Transferase(Phosphotransferase) domain 1"/>
    <property type="match status" value="1"/>
</dbReference>
<dbReference type="PROSITE" id="PS00108">
    <property type="entry name" value="PROTEIN_KINASE_ST"/>
    <property type="match status" value="1"/>
</dbReference>
<keyword evidence="6" id="KW-1133">Transmembrane helix</keyword>
<feature type="transmembrane region" description="Helical" evidence="6">
    <location>
        <begin position="112"/>
        <end position="129"/>
    </location>
</feature>
<evidence type="ECO:0000313" key="8">
    <source>
        <dbReference type="EMBL" id="PRQ05653.1"/>
    </source>
</evidence>
<evidence type="ECO:0000256" key="1">
    <source>
        <dbReference type="ARBA" id="ARBA00022679"/>
    </source>
</evidence>
<dbReference type="RefSeq" id="WP_181234018.1">
    <property type="nucleotide sequence ID" value="NZ_PVNL01000092.1"/>
</dbReference>
<feature type="region of interest" description="Disordered" evidence="5">
    <location>
        <begin position="371"/>
        <end position="402"/>
    </location>
</feature>
<dbReference type="SUPFAM" id="SSF56112">
    <property type="entry name" value="Protein kinase-like (PK-like)"/>
    <property type="match status" value="1"/>
</dbReference>
<dbReference type="InterPro" id="IPR011009">
    <property type="entry name" value="Kinase-like_dom_sf"/>
</dbReference>
<feature type="domain" description="Protein kinase" evidence="7">
    <location>
        <begin position="209"/>
        <end position="501"/>
    </location>
</feature>
<feature type="compositionally biased region" description="Low complexity" evidence="5">
    <location>
        <begin position="386"/>
        <end position="397"/>
    </location>
</feature>
<accession>A0A2S9YKN5</accession>
<evidence type="ECO:0000256" key="5">
    <source>
        <dbReference type="SAM" id="MobiDB-lite"/>
    </source>
</evidence>
<dbReference type="GO" id="GO:0004674">
    <property type="term" value="F:protein serine/threonine kinase activity"/>
    <property type="evidence" value="ECO:0007669"/>
    <property type="project" value="UniProtKB-EC"/>
</dbReference>
<keyword evidence="3 8" id="KW-0418">Kinase</keyword>
<evidence type="ECO:0000256" key="2">
    <source>
        <dbReference type="ARBA" id="ARBA00022741"/>
    </source>
</evidence>
<evidence type="ECO:0000313" key="9">
    <source>
        <dbReference type="Proteomes" id="UP000238823"/>
    </source>
</evidence>
<keyword evidence="4" id="KW-0067">ATP-binding</keyword>
<keyword evidence="6" id="KW-0812">Transmembrane</keyword>
<dbReference type="SMART" id="SM00220">
    <property type="entry name" value="S_TKc"/>
    <property type="match status" value="1"/>
</dbReference>
<dbReference type="GO" id="GO:0005524">
    <property type="term" value="F:ATP binding"/>
    <property type="evidence" value="ECO:0007669"/>
    <property type="project" value="UniProtKB-KW"/>
</dbReference>
<feature type="transmembrane region" description="Helical" evidence="6">
    <location>
        <begin position="85"/>
        <end position="106"/>
    </location>
</feature>
<dbReference type="Proteomes" id="UP000238823">
    <property type="component" value="Unassembled WGS sequence"/>
</dbReference>
<comment type="caution">
    <text evidence="8">The sequence shown here is derived from an EMBL/GenBank/DDBJ whole genome shotgun (WGS) entry which is preliminary data.</text>
</comment>
<feature type="transmembrane region" description="Helical" evidence="6">
    <location>
        <begin position="169"/>
        <end position="194"/>
    </location>
</feature>
<gene>
    <name evidence="8" type="primary">pknB_17</name>
    <name evidence="8" type="ORF">ENSA7_45430</name>
</gene>
<evidence type="ECO:0000259" key="7">
    <source>
        <dbReference type="PROSITE" id="PS50011"/>
    </source>
</evidence>
<feature type="transmembrane region" description="Helical" evidence="6">
    <location>
        <begin position="136"/>
        <end position="157"/>
    </location>
</feature>